<dbReference type="EMBL" id="BQNB010018173">
    <property type="protein sequence ID" value="GJT71505.1"/>
    <property type="molecule type" value="Genomic_DNA"/>
</dbReference>
<dbReference type="Proteomes" id="UP001151760">
    <property type="component" value="Unassembled WGS sequence"/>
</dbReference>
<accession>A0ABQ5G8M7</accession>
<name>A0ABQ5G8M7_9ASTR</name>
<reference evidence="1" key="1">
    <citation type="journal article" date="2022" name="Int. J. Mol. Sci.">
        <title>Draft Genome of Tanacetum Coccineum: Genomic Comparison of Closely Related Tanacetum-Family Plants.</title>
        <authorList>
            <person name="Yamashiro T."/>
            <person name="Shiraishi A."/>
            <person name="Nakayama K."/>
            <person name="Satake H."/>
        </authorList>
    </citation>
    <scope>NUCLEOTIDE SEQUENCE</scope>
</reference>
<comment type="caution">
    <text evidence="1">The sequence shown here is derived from an EMBL/GenBank/DDBJ whole genome shotgun (WGS) entry which is preliminary data.</text>
</comment>
<evidence type="ECO:0000313" key="2">
    <source>
        <dbReference type="Proteomes" id="UP001151760"/>
    </source>
</evidence>
<gene>
    <name evidence="1" type="ORF">Tco_1030791</name>
</gene>
<protein>
    <recommendedName>
        <fullName evidence="3">Integrase, catalytic region, zinc finger, CCHC-type, peptidase aspartic, catalytic</fullName>
    </recommendedName>
</protein>
<evidence type="ECO:0000313" key="1">
    <source>
        <dbReference type="EMBL" id="GJT71505.1"/>
    </source>
</evidence>
<evidence type="ECO:0008006" key="3">
    <source>
        <dbReference type="Google" id="ProtNLM"/>
    </source>
</evidence>
<keyword evidence="2" id="KW-1185">Reference proteome</keyword>
<sequence>MLDRSDFESWKQRIRLYCKGKDNRENILKSIDEGSLKMGKFKERLAGGAEGALHLGPERDRVVADLKPKEKERFVTTIKLNRGLKTSNYDQLYAYLKQQEAHANENKMTLEKFTQPAVDPIAFMSNVSPHQYSSQSSAIPQSPYVPPFKMAGLLFRMFRVDRTEVRGIKQREQLKLEIGEFRTELATQILTMFMANLSSTDPIYDADPSYDSDILSEVHDHANYLDSVGEYREVNEMQNDVQPPYIVESDVESMSDSNLILYDQYVKDNAEQVIQSNVSSMPNDALMMIINGYAMNWCNSVSTNEQNNVVNVSLMAKLGGYKELVEDL</sequence>
<reference evidence="1" key="2">
    <citation type="submission" date="2022-01" db="EMBL/GenBank/DDBJ databases">
        <authorList>
            <person name="Yamashiro T."/>
            <person name="Shiraishi A."/>
            <person name="Satake H."/>
            <person name="Nakayama K."/>
        </authorList>
    </citation>
    <scope>NUCLEOTIDE SEQUENCE</scope>
</reference>
<organism evidence="1 2">
    <name type="scientific">Tanacetum coccineum</name>
    <dbReference type="NCBI Taxonomy" id="301880"/>
    <lineage>
        <taxon>Eukaryota</taxon>
        <taxon>Viridiplantae</taxon>
        <taxon>Streptophyta</taxon>
        <taxon>Embryophyta</taxon>
        <taxon>Tracheophyta</taxon>
        <taxon>Spermatophyta</taxon>
        <taxon>Magnoliopsida</taxon>
        <taxon>eudicotyledons</taxon>
        <taxon>Gunneridae</taxon>
        <taxon>Pentapetalae</taxon>
        <taxon>asterids</taxon>
        <taxon>campanulids</taxon>
        <taxon>Asterales</taxon>
        <taxon>Asteraceae</taxon>
        <taxon>Asteroideae</taxon>
        <taxon>Anthemideae</taxon>
        <taxon>Anthemidinae</taxon>
        <taxon>Tanacetum</taxon>
    </lineage>
</organism>
<proteinExistence type="predicted"/>